<comment type="caution">
    <text evidence="2">The sequence shown here is derived from an EMBL/GenBank/DDBJ whole genome shotgun (WGS) entry which is preliminary data.</text>
</comment>
<dbReference type="AlphaFoldDB" id="A0A1Y2F3G5"/>
<evidence type="ECO:0000313" key="2">
    <source>
        <dbReference type="EMBL" id="ORY78014.1"/>
    </source>
</evidence>
<keyword evidence="1" id="KW-1133">Transmembrane helix</keyword>
<feature type="transmembrane region" description="Helical" evidence="1">
    <location>
        <begin position="36"/>
        <end position="58"/>
    </location>
</feature>
<name>A0A1Y2F3G5_9BASI</name>
<dbReference type="InParanoid" id="A0A1Y2F3G5"/>
<organism evidence="2 3">
    <name type="scientific">Leucosporidium creatinivorum</name>
    <dbReference type="NCBI Taxonomy" id="106004"/>
    <lineage>
        <taxon>Eukaryota</taxon>
        <taxon>Fungi</taxon>
        <taxon>Dikarya</taxon>
        <taxon>Basidiomycota</taxon>
        <taxon>Pucciniomycotina</taxon>
        <taxon>Microbotryomycetes</taxon>
        <taxon>Leucosporidiales</taxon>
        <taxon>Leucosporidium</taxon>
    </lineage>
</organism>
<keyword evidence="1" id="KW-0812">Transmembrane</keyword>
<feature type="transmembrane region" description="Helical" evidence="1">
    <location>
        <begin position="70"/>
        <end position="91"/>
    </location>
</feature>
<protein>
    <submittedName>
        <fullName evidence="2">Uncharacterized protein</fullName>
    </submittedName>
</protein>
<proteinExistence type="predicted"/>
<sequence>MSHTPLPPPAHGIEVVAASCKSAWLTGRAWLRTFMVFLYLPLVISLLIPALCAQAVSAESLEAAAASSPLRLAASGAVVGLHIALFEQLSSASVPARKSRIHRRLRRQAHKLVKILFLAFGAVASVSAWMGKGWGVLHSEFGWIVVVGVGAWKAQEMGLAVSWELRIGLVVEVVGYGLVEVEEAE</sequence>
<keyword evidence="3" id="KW-1185">Reference proteome</keyword>
<reference evidence="2 3" key="1">
    <citation type="submission" date="2016-07" db="EMBL/GenBank/DDBJ databases">
        <title>Pervasive Adenine N6-methylation of Active Genes in Fungi.</title>
        <authorList>
            <consortium name="DOE Joint Genome Institute"/>
            <person name="Mondo S.J."/>
            <person name="Dannebaum R.O."/>
            <person name="Kuo R.C."/>
            <person name="Labutti K."/>
            <person name="Haridas S."/>
            <person name="Kuo A."/>
            <person name="Salamov A."/>
            <person name="Ahrendt S.R."/>
            <person name="Lipzen A."/>
            <person name="Sullivan W."/>
            <person name="Andreopoulos W.B."/>
            <person name="Clum A."/>
            <person name="Lindquist E."/>
            <person name="Daum C."/>
            <person name="Ramamoorthy G.K."/>
            <person name="Gryganskyi A."/>
            <person name="Culley D."/>
            <person name="Magnuson J.K."/>
            <person name="James T.Y."/>
            <person name="O'Malley M.A."/>
            <person name="Stajich J.E."/>
            <person name="Spatafora J.W."/>
            <person name="Visel A."/>
            <person name="Grigoriev I.V."/>
        </authorList>
    </citation>
    <scope>NUCLEOTIDE SEQUENCE [LARGE SCALE GENOMIC DNA]</scope>
    <source>
        <strain evidence="2 3">62-1032</strain>
    </source>
</reference>
<feature type="transmembrane region" description="Helical" evidence="1">
    <location>
        <begin position="112"/>
        <end position="130"/>
    </location>
</feature>
<evidence type="ECO:0000313" key="3">
    <source>
        <dbReference type="Proteomes" id="UP000193467"/>
    </source>
</evidence>
<keyword evidence="1" id="KW-0472">Membrane</keyword>
<gene>
    <name evidence="2" type="ORF">BCR35DRAFT_332396</name>
</gene>
<evidence type="ECO:0000256" key="1">
    <source>
        <dbReference type="SAM" id="Phobius"/>
    </source>
</evidence>
<accession>A0A1Y2F3G5</accession>
<dbReference type="EMBL" id="MCGR01000030">
    <property type="protein sequence ID" value="ORY78014.1"/>
    <property type="molecule type" value="Genomic_DNA"/>
</dbReference>
<dbReference type="Proteomes" id="UP000193467">
    <property type="component" value="Unassembled WGS sequence"/>
</dbReference>